<feature type="domain" description="Response regulatory" evidence="7">
    <location>
        <begin position="4"/>
        <end position="120"/>
    </location>
</feature>
<accession>A0A934QQ79</accession>
<dbReference type="GO" id="GO:0005829">
    <property type="term" value="C:cytosol"/>
    <property type="evidence" value="ECO:0007669"/>
    <property type="project" value="TreeGrafter"/>
</dbReference>
<dbReference type="EMBL" id="JAENJH010000002">
    <property type="protein sequence ID" value="MBK1784610.1"/>
    <property type="molecule type" value="Genomic_DNA"/>
</dbReference>
<dbReference type="Gene3D" id="3.40.50.2300">
    <property type="match status" value="1"/>
</dbReference>
<dbReference type="GO" id="GO:0000156">
    <property type="term" value="F:phosphorelay response regulator activity"/>
    <property type="evidence" value="ECO:0007669"/>
    <property type="project" value="TreeGrafter"/>
</dbReference>
<dbReference type="SMART" id="SM00448">
    <property type="entry name" value="REC"/>
    <property type="match status" value="1"/>
</dbReference>
<keyword evidence="2" id="KW-0902">Two-component regulatory system</keyword>
<dbReference type="SUPFAM" id="SSF52172">
    <property type="entry name" value="CheY-like"/>
    <property type="match status" value="1"/>
</dbReference>
<dbReference type="PROSITE" id="PS50110">
    <property type="entry name" value="RESPONSE_REGULATORY"/>
    <property type="match status" value="1"/>
</dbReference>
<evidence type="ECO:0000256" key="3">
    <source>
        <dbReference type="ARBA" id="ARBA00023015"/>
    </source>
</evidence>
<keyword evidence="3" id="KW-0805">Transcription regulation</keyword>
<comment type="caution">
    <text evidence="8">The sequence shown here is derived from an EMBL/GenBank/DDBJ whole genome shotgun (WGS) entry which is preliminary data.</text>
</comment>
<evidence type="ECO:0000256" key="2">
    <source>
        <dbReference type="ARBA" id="ARBA00023012"/>
    </source>
</evidence>
<proteinExistence type="predicted"/>
<evidence type="ECO:0000313" key="8">
    <source>
        <dbReference type="EMBL" id="MBK1784610.1"/>
    </source>
</evidence>
<evidence type="ECO:0000259" key="7">
    <source>
        <dbReference type="PROSITE" id="PS50110"/>
    </source>
</evidence>
<keyword evidence="9" id="KW-1185">Reference proteome</keyword>
<dbReference type="PANTHER" id="PTHR48111">
    <property type="entry name" value="REGULATOR OF RPOS"/>
    <property type="match status" value="1"/>
</dbReference>
<organism evidence="8 9">
    <name type="scientific">Prauserella cavernicola</name>
    <dbReference type="NCBI Taxonomy" id="2800127"/>
    <lineage>
        <taxon>Bacteria</taxon>
        <taxon>Bacillati</taxon>
        <taxon>Actinomycetota</taxon>
        <taxon>Actinomycetes</taxon>
        <taxon>Pseudonocardiales</taxon>
        <taxon>Pseudonocardiaceae</taxon>
        <taxon>Prauserella</taxon>
    </lineage>
</organism>
<dbReference type="Pfam" id="PF00072">
    <property type="entry name" value="Response_reg"/>
    <property type="match status" value="1"/>
</dbReference>
<dbReference type="AlphaFoldDB" id="A0A934QQ79"/>
<dbReference type="InterPro" id="IPR011006">
    <property type="entry name" value="CheY-like_superfamily"/>
</dbReference>
<dbReference type="Proteomes" id="UP000635245">
    <property type="component" value="Unassembled WGS sequence"/>
</dbReference>
<evidence type="ECO:0000256" key="5">
    <source>
        <dbReference type="ARBA" id="ARBA00023163"/>
    </source>
</evidence>
<dbReference type="InterPro" id="IPR001789">
    <property type="entry name" value="Sig_transdc_resp-reg_receiver"/>
</dbReference>
<dbReference type="PANTHER" id="PTHR48111:SF1">
    <property type="entry name" value="TWO-COMPONENT RESPONSE REGULATOR ORR33"/>
    <property type="match status" value="1"/>
</dbReference>
<reference evidence="8" key="1">
    <citation type="submission" date="2020-12" db="EMBL/GenBank/DDBJ databases">
        <title>Prauserella sp. ASG 168, a novel actinomycete isolated from cave rock.</title>
        <authorList>
            <person name="Suriyachadkun C."/>
        </authorList>
    </citation>
    <scope>NUCLEOTIDE SEQUENCE</scope>
    <source>
        <strain evidence="8">ASG 168</strain>
    </source>
</reference>
<evidence type="ECO:0000256" key="4">
    <source>
        <dbReference type="ARBA" id="ARBA00023125"/>
    </source>
</evidence>
<dbReference type="GO" id="GO:0006355">
    <property type="term" value="P:regulation of DNA-templated transcription"/>
    <property type="evidence" value="ECO:0007669"/>
    <property type="project" value="TreeGrafter"/>
</dbReference>
<protein>
    <submittedName>
        <fullName evidence="8">Response regulator</fullName>
    </submittedName>
</protein>
<dbReference type="GO" id="GO:0032993">
    <property type="term" value="C:protein-DNA complex"/>
    <property type="evidence" value="ECO:0007669"/>
    <property type="project" value="TreeGrafter"/>
</dbReference>
<evidence type="ECO:0000256" key="6">
    <source>
        <dbReference type="PROSITE-ProRule" id="PRU00169"/>
    </source>
</evidence>
<gene>
    <name evidence="8" type="ORF">JHE00_09755</name>
</gene>
<dbReference type="RefSeq" id="WP_200317146.1">
    <property type="nucleotide sequence ID" value="NZ_JAENJH010000002.1"/>
</dbReference>
<name>A0A934QQ79_9PSEU</name>
<sequence>MTRRLLVVDDDPDLRELLGLCLLDTGWLIDTAADGEEGLHRCRDEHYDGVLLDLDMPRLDGRQTLAALRADAGTASVPVVFLTAAADPALTATLTELGAADVLGKPFDPTGLGARLAAAFGWLTTTDDRLGGPQPAA</sequence>
<dbReference type="GO" id="GO:0000976">
    <property type="term" value="F:transcription cis-regulatory region binding"/>
    <property type="evidence" value="ECO:0007669"/>
    <property type="project" value="TreeGrafter"/>
</dbReference>
<keyword evidence="5" id="KW-0804">Transcription</keyword>
<evidence type="ECO:0000313" key="9">
    <source>
        <dbReference type="Proteomes" id="UP000635245"/>
    </source>
</evidence>
<keyword evidence="4" id="KW-0238">DNA-binding</keyword>
<evidence type="ECO:0000256" key="1">
    <source>
        <dbReference type="ARBA" id="ARBA00022553"/>
    </source>
</evidence>
<keyword evidence="1 6" id="KW-0597">Phosphoprotein</keyword>
<dbReference type="InterPro" id="IPR039420">
    <property type="entry name" value="WalR-like"/>
</dbReference>
<feature type="modified residue" description="4-aspartylphosphate" evidence="6">
    <location>
        <position position="53"/>
    </location>
</feature>